<organism evidence="1 2">
    <name type="scientific">Neomesorhizobium albiziae</name>
    <dbReference type="NCBI Taxonomy" id="335020"/>
    <lineage>
        <taxon>Bacteria</taxon>
        <taxon>Pseudomonadati</taxon>
        <taxon>Pseudomonadota</taxon>
        <taxon>Alphaproteobacteria</taxon>
        <taxon>Hyphomicrobiales</taxon>
        <taxon>Phyllobacteriaceae</taxon>
        <taxon>Neomesorhizobium</taxon>
    </lineage>
</organism>
<dbReference type="RefSeq" id="WP_149760220.1">
    <property type="nucleotide sequence ID" value="NZ_BSPE01000056.1"/>
</dbReference>
<gene>
    <name evidence="1" type="ORF">SAMN04488498_105198</name>
</gene>
<protein>
    <recommendedName>
        <fullName evidence="3">DUF4160 domain-containing protein</fullName>
    </recommendedName>
</protein>
<name>A0A1I3YVP8_9HYPH</name>
<sequence length="76" mass="8870">MPTIVQLGNLKIQLYADDHNPPHFHVVTPDHDAQVSISDLSILRGSLRRSDYEQAVAWAREHMKEISDEWNRLNHR</sequence>
<reference evidence="1 2" key="1">
    <citation type="submission" date="2016-10" db="EMBL/GenBank/DDBJ databases">
        <authorList>
            <person name="Varghese N."/>
            <person name="Submissions S."/>
        </authorList>
    </citation>
    <scope>NUCLEOTIDE SEQUENCE [LARGE SCALE GENOMIC DNA]</scope>
    <source>
        <strain evidence="1 2">DSM 21822</strain>
    </source>
</reference>
<dbReference type="AlphaFoldDB" id="A0A1I3YVP8"/>
<dbReference type="EMBL" id="FOSL01000005">
    <property type="protein sequence ID" value="SFK35875.1"/>
    <property type="molecule type" value="Genomic_DNA"/>
</dbReference>
<evidence type="ECO:0000313" key="1">
    <source>
        <dbReference type="EMBL" id="SFK35875.1"/>
    </source>
</evidence>
<accession>A0A1I3YVP8</accession>
<proteinExistence type="predicted"/>
<dbReference type="OrthoDB" id="122670at2"/>
<evidence type="ECO:0000313" key="2">
    <source>
        <dbReference type="Proteomes" id="UP000323300"/>
    </source>
</evidence>
<dbReference type="Proteomes" id="UP000323300">
    <property type="component" value="Unassembled WGS sequence"/>
</dbReference>
<evidence type="ECO:0008006" key="3">
    <source>
        <dbReference type="Google" id="ProtNLM"/>
    </source>
</evidence>
<keyword evidence="2" id="KW-1185">Reference proteome</keyword>
<dbReference type="InterPro" id="IPR025427">
    <property type="entry name" value="DUF4160"/>
</dbReference>
<dbReference type="Pfam" id="PF13711">
    <property type="entry name" value="DUF4160"/>
    <property type="match status" value="1"/>
</dbReference>